<proteinExistence type="predicted"/>
<sequence length="484" mass="52220">MTTRLSAHLAAPACHLPKTPVLKCGTLPTKPATEPASPPPQQGIVAGGCHRPDDFTPFPGRCGTPVPLPKPGGCWQPLDLGALMEVNKLDQTKGPIGAEQLTEAIKNGTADLDGQAASGEFRAFSEWAQKNGNRLTPEAKQVMDIYAKYAAQAKASGQTGISQAEHAKMLAEMSKVGDLGAKQALAGLDKLPTPISGRDMARAIERGARDTDGQTKAEVAAFKDWAAKNGAKLSPEAKEVLGIFEKHAGKATADGDKDLSRSEWQKMLKEFSCVGDVSAKKALAKLDKENGPVSGEDMLQAIREGVSDNDGNATGSELREFQNWARENKDRLTPEARKVLATYEKHAKAAGASGLTQQKFDAMLKEAGQFKTFRDNSMRNALEKLDDKNGCISGKDLTEAIRKGAGDHDGQAAGVEFADLQKWVRQNYSRLGPDARKVLDVYEKYATRAMSRGQTGINNSDFQRMLREMSQVGEPLRRPTFLMG</sequence>
<dbReference type="AlphaFoldDB" id="A0A848LUK9"/>
<evidence type="ECO:0000313" key="1">
    <source>
        <dbReference type="EMBL" id="NMO21331.1"/>
    </source>
</evidence>
<dbReference type="RefSeq" id="WP_169350520.1">
    <property type="nucleotide sequence ID" value="NZ_JABBJJ010000313.1"/>
</dbReference>
<organism evidence="1 2">
    <name type="scientific">Pyxidicoccus fallax</name>
    <dbReference type="NCBI Taxonomy" id="394095"/>
    <lineage>
        <taxon>Bacteria</taxon>
        <taxon>Pseudomonadati</taxon>
        <taxon>Myxococcota</taxon>
        <taxon>Myxococcia</taxon>
        <taxon>Myxococcales</taxon>
        <taxon>Cystobacterineae</taxon>
        <taxon>Myxococcaceae</taxon>
        <taxon>Pyxidicoccus</taxon>
    </lineage>
</organism>
<gene>
    <name evidence="1" type="ORF">HG543_41740</name>
</gene>
<dbReference type="EMBL" id="JABBJJ010000313">
    <property type="protein sequence ID" value="NMO21331.1"/>
    <property type="molecule type" value="Genomic_DNA"/>
</dbReference>
<dbReference type="Proteomes" id="UP000518300">
    <property type="component" value="Unassembled WGS sequence"/>
</dbReference>
<evidence type="ECO:0000313" key="2">
    <source>
        <dbReference type="Proteomes" id="UP000518300"/>
    </source>
</evidence>
<keyword evidence="2" id="KW-1185">Reference proteome</keyword>
<name>A0A848LUK9_9BACT</name>
<comment type="caution">
    <text evidence="1">The sequence shown here is derived from an EMBL/GenBank/DDBJ whole genome shotgun (WGS) entry which is preliminary data.</text>
</comment>
<accession>A0A848LUK9</accession>
<protein>
    <submittedName>
        <fullName evidence="1">Uncharacterized protein</fullName>
    </submittedName>
</protein>
<reference evidence="1 2" key="1">
    <citation type="submission" date="2020-04" db="EMBL/GenBank/DDBJ databases">
        <title>Draft genome of Pyxidicoccus fallax type strain.</title>
        <authorList>
            <person name="Whitworth D.E."/>
        </authorList>
    </citation>
    <scope>NUCLEOTIDE SEQUENCE [LARGE SCALE GENOMIC DNA]</scope>
    <source>
        <strain evidence="1 2">DSM 14698</strain>
    </source>
</reference>